<dbReference type="GO" id="GO:0003677">
    <property type="term" value="F:DNA binding"/>
    <property type="evidence" value="ECO:0007669"/>
    <property type="project" value="InterPro"/>
</dbReference>
<dbReference type="GO" id="GO:0000150">
    <property type="term" value="F:DNA strand exchange activity"/>
    <property type="evidence" value="ECO:0007669"/>
    <property type="project" value="InterPro"/>
</dbReference>
<dbReference type="EMBL" id="QUOU01000001">
    <property type="protein sequence ID" value="REL29026.1"/>
    <property type="molecule type" value="Genomic_DNA"/>
</dbReference>
<evidence type="ECO:0008006" key="3">
    <source>
        <dbReference type="Google" id="ProtNLM"/>
    </source>
</evidence>
<reference evidence="1 2" key="1">
    <citation type="submission" date="2018-08" db="EMBL/GenBank/DDBJ databases">
        <title>Thalassotalea euphylliae genome.</title>
        <authorList>
            <person name="Summers S."/>
            <person name="Rice S.A."/>
            <person name="Freckelton M.L."/>
            <person name="Nedved B.T."/>
            <person name="Hadfield M.G."/>
        </authorList>
    </citation>
    <scope>NUCLEOTIDE SEQUENCE [LARGE SCALE GENOMIC DNA]</scope>
    <source>
        <strain evidence="1 2">H1</strain>
    </source>
</reference>
<dbReference type="Proteomes" id="UP000256478">
    <property type="component" value="Unassembled WGS sequence"/>
</dbReference>
<comment type="caution">
    <text evidence="1">The sequence shown here is derived from an EMBL/GenBank/DDBJ whole genome shotgun (WGS) entry which is preliminary data.</text>
</comment>
<name>A0A3E0TWL3_9GAMM</name>
<organism evidence="1 2">
    <name type="scientific">Thalassotalea euphylliae</name>
    <dbReference type="NCBI Taxonomy" id="1655234"/>
    <lineage>
        <taxon>Bacteria</taxon>
        <taxon>Pseudomonadati</taxon>
        <taxon>Pseudomonadota</taxon>
        <taxon>Gammaproteobacteria</taxon>
        <taxon>Alteromonadales</taxon>
        <taxon>Colwelliaceae</taxon>
        <taxon>Thalassotalea</taxon>
    </lineage>
</organism>
<dbReference type="AlphaFoldDB" id="A0A3E0TWL3"/>
<proteinExistence type="predicted"/>
<evidence type="ECO:0000313" key="2">
    <source>
        <dbReference type="Proteomes" id="UP000256478"/>
    </source>
</evidence>
<dbReference type="RefSeq" id="WP_116010049.1">
    <property type="nucleotide sequence ID" value="NZ_QUOU01000001.1"/>
</dbReference>
<accession>A0A3E0TWL3</accession>
<dbReference type="InterPro" id="IPR036162">
    <property type="entry name" value="Resolvase-like_N_sf"/>
</dbReference>
<protein>
    <recommendedName>
        <fullName evidence="3">Resolvase/invertase-type recombinase catalytic domain-containing protein</fullName>
    </recommendedName>
</protein>
<gene>
    <name evidence="1" type="ORF">DXX93_18725</name>
</gene>
<sequence length="40" mass="4830">MDICKRRNIDYIIIDEPKRLSRNNIDTSRVIDLLDKQNIQ</sequence>
<evidence type="ECO:0000313" key="1">
    <source>
        <dbReference type="EMBL" id="REL29026.1"/>
    </source>
</evidence>
<dbReference type="Gene3D" id="3.40.50.1390">
    <property type="entry name" value="Resolvase, N-terminal catalytic domain"/>
    <property type="match status" value="1"/>
</dbReference>